<dbReference type="SUPFAM" id="SSF158446">
    <property type="entry name" value="IVS-encoded protein-like"/>
    <property type="match status" value="1"/>
</dbReference>
<evidence type="ECO:0000313" key="1">
    <source>
        <dbReference type="EMBL" id="PJE62540.1"/>
    </source>
</evidence>
<reference evidence="2" key="1">
    <citation type="submission" date="2017-09" db="EMBL/GenBank/DDBJ databases">
        <title>Depth-based differentiation of microbial function through sediment-hosted aquifers and enrichment of novel symbionts in the deep terrestrial subsurface.</title>
        <authorList>
            <person name="Probst A.J."/>
            <person name="Ladd B."/>
            <person name="Jarett J.K."/>
            <person name="Geller-Mcgrath D.E."/>
            <person name="Sieber C.M.K."/>
            <person name="Emerson J.B."/>
            <person name="Anantharaman K."/>
            <person name="Thomas B.C."/>
            <person name="Malmstrom R."/>
            <person name="Stieglmeier M."/>
            <person name="Klingl A."/>
            <person name="Woyke T."/>
            <person name="Ryan C.M."/>
            <person name="Banfield J.F."/>
        </authorList>
    </citation>
    <scope>NUCLEOTIDE SEQUENCE [LARGE SCALE GENOMIC DNA]</scope>
</reference>
<proteinExistence type="predicted"/>
<dbReference type="Proteomes" id="UP000229554">
    <property type="component" value="Unassembled WGS sequence"/>
</dbReference>
<dbReference type="AlphaFoldDB" id="A0A2M8KRK4"/>
<dbReference type="InterPro" id="IPR036583">
    <property type="entry name" value="23S_rRNA_IVS_sf"/>
</dbReference>
<sequence>MGQNEKIKMKSEKLQLKEKNDIKARAFNFSLSIIDLLKSLPRDYIYQTLGKQLLRASTSIGANIIEAQAGSSKRDFTNYLYISLKSANETKYWLAILREKSESSLKQDISKLLQECQELGNILGASILTIKGRRNF</sequence>
<dbReference type="Pfam" id="PF05635">
    <property type="entry name" value="23S_rRNA_IVP"/>
    <property type="match status" value="1"/>
</dbReference>
<dbReference type="PIRSF" id="PIRSF035652">
    <property type="entry name" value="CHP02436"/>
    <property type="match status" value="1"/>
</dbReference>
<protein>
    <submittedName>
        <fullName evidence="1">Four helix bundle protein</fullName>
    </submittedName>
</protein>
<dbReference type="PANTHER" id="PTHR38471">
    <property type="entry name" value="FOUR HELIX BUNDLE PROTEIN"/>
    <property type="match status" value="1"/>
</dbReference>
<dbReference type="Gene3D" id="1.20.1440.60">
    <property type="entry name" value="23S rRNA-intervening sequence"/>
    <property type="match status" value="1"/>
</dbReference>
<dbReference type="PANTHER" id="PTHR38471:SF2">
    <property type="entry name" value="FOUR HELIX BUNDLE PROTEIN"/>
    <property type="match status" value="1"/>
</dbReference>
<dbReference type="InterPro" id="IPR012657">
    <property type="entry name" value="23S_rRNA-intervening_sequence"/>
</dbReference>
<comment type="caution">
    <text evidence="1">The sequence shown here is derived from an EMBL/GenBank/DDBJ whole genome shotgun (WGS) entry which is preliminary data.</text>
</comment>
<dbReference type="NCBIfam" id="TIGR02436">
    <property type="entry name" value="four helix bundle protein"/>
    <property type="match status" value="1"/>
</dbReference>
<organism evidence="1 2">
    <name type="scientific">Candidatus Roizmanbacteria bacterium CG10_big_fil_rev_8_21_14_0_10_39_6</name>
    <dbReference type="NCBI Taxonomy" id="1974853"/>
    <lineage>
        <taxon>Bacteria</taxon>
        <taxon>Candidatus Roizmaniibacteriota</taxon>
    </lineage>
</organism>
<accession>A0A2M8KRK4</accession>
<evidence type="ECO:0000313" key="2">
    <source>
        <dbReference type="Proteomes" id="UP000229554"/>
    </source>
</evidence>
<name>A0A2M8KRK4_9BACT</name>
<dbReference type="EMBL" id="PFED01000183">
    <property type="protein sequence ID" value="PJE62540.1"/>
    <property type="molecule type" value="Genomic_DNA"/>
</dbReference>
<gene>
    <name evidence="1" type="ORF">COU88_04455</name>
</gene>